<protein>
    <submittedName>
        <fullName evidence="2">Uncharacterized protein</fullName>
    </submittedName>
</protein>
<gene>
    <name evidence="2" type="primary">Acey_s0118.g719</name>
    <name evidence="2" type="ORF">Y032_0118g719</name>
</gene>
<proteinExistence type="predicted"/>
<evidence type="ECO:0000313" key="3">
    <source>
        <dbReference type="Proteomes" id="UP000024635"/>
    </source>
</evidence>
<feature type="transmembrane region" description="Helical" evidence="1">
    <location>
        <begin position="94"/>
        <end position="114"/>
    </location>
</feature>
<dbReference type="OrthoDB" id="5969782at2759"/>
<keyword evidence="1" id="KW-0472">Membrane</keyword>
<keyword evidence="3" id="KW-1185">Reference proteome</keyword>
<organism evidence="2 3">
    <name type="scientific">Ancylostoma ceylanicum</name>
    <dbReference type="NCBI Taxonomy" id="53326"/>
    <lineage>
        <taxon>Eukaryota</taxon>
        <taxon>Metazoa</taxon>
        <taxon>Ecdysozoa</taxon>
        <taxon>Nematoda</taxon>
        <taxon>Chromadorea</taxon>
        <taxon>Rhabditida</taxon>
        <taxon>Rhabditina</taxon>
        <taxon>Rhabditomorpha</taxon>
        <taxon>Strongyloidea</taxon>
        <taxon>Ancylostomatidae</taxon>
        <taxon>Ancylostomatinae</taxon>
        <taxon>Ancylostoma</taxon>
    </lineage>
</organism>
<accession>A0A016TBH3</accession>
<evidence type="ECO:0000256" key="1">
    <source>
        <dbReference type="SAM" id="Phobius"/>
    </source>
</evidence>
<keyword evidence="1" id="KW-0812">Transmembrane</keyword>
<sequence length="115" mass="13395">MDQCCGAAWYFCCLVHSSTDNALFTLPDIHCPTLMHRGTGPHPTGCLEFPVSLFVFQEDVGTDRHSIPMNNCFRNFDRNRLYFICSISIPHQLLYFYIFLHVQFILNVVLCVWWS</sequence>
<keyword evidence="1" id="KW-1133">Transmembrane helix</keyword>
<dbReference type="AlphaFoldDB" id="A0A016TBH3"/>
<evidence type="ECO:0000313" key="2">
    <source>
        <dbReference type="EMBL" id="EYC00007.1"/>
    </source>
</evidence>
<comment type="caution">
    <text evidence="2">The sequence shown here is derived from an EMBL/GenBank/DDBJ whole genome shotgun (WGS) entry which is preliminary data.</text>
</comment>
<reference evidence="3" key="1">
    <citation type="journal article" date="2015" name="Nat. Genet.">
        <title>The genome and transcriptome of the zoonotic hookworm Ancylostoma ceylanicum identify infection-specific gene families.</title>
        <authorList>
            <person name="Schwarz E.M."/>
            <person name="Hu Y."/>
            <person name="Antoshechkin I."/>
            <person name="Miller M.M."/>
            <person name="Sternberg P.W."/>
            <person name="Aroian R.V."/>
        </authorList>
    </citation>
    <scope>NUCLEOTIDE SEQUENCE</scope>
    <source>
        <strain evidence="3">HY135</strain>
    </source>
</reference>
<dbReference type="EMBL" id="JARK01001454">
    <property type="protein sequence ID" value="EYC00007.1"/>
    <property type="molecule type" value="Genomic_DNA"/>
</dbReference>
<dbReference type="Proteomes" id="UP000024635">
    <property type="component" value="Unassembled WGS sequence"/>
</dbReference>
<name>A0A016TBH3_9BILA</name>